<reference evidence="2 3" key="1">
    <citation type="submission" date="2016-07" db="EMBL/GenBank/DDBJ databases">
        <title>Pervasive Adenine N6-methylation of Active Genes in Fungi.</title>
        <authorList>
            <consortium name="DOE Joint Genome Institute"/>
            <person name="Mondo S.J."/>
            <person name="Dannebaum R.O."/>
            <person name="Kuo R.C."/>
            <person name="Labutti K."/>
            <person name="Haridas S."/>
            <person name="Kuo A."/>
            <person name="Salamov A."/>
            <person name="Ahrendt S.R."/>
            <person name="Lipzen A."/>
            <person name="Sullivan W."/>
            <person name="Andreopoulos W.B."/>
            <person name="Clum A."/>
            <person name="Lindquist E."/>
            <person name="Daum C."/>
            <person name="Ramamoorthy G.K."/>
            <person name="Gryganskyi A."/>
            <person name="Culley D."/>
            <person name="Magnuson J.K."/>
            <person name="James T.Y."/>
            <person name="O'Malley M.A."/>
            <person name="Stajich J.E."/>
            <person name="Spatafora J.W."/>
            <person name="Visel A."/>
            <person name="Grigoriev I.V."/>
        </authorList>
    </citation>
    <scope>NUCLEOTIDE SEQUENCE [LARGE SCALE GENOMIC DNA]</scope>
    <source>
        <strain evidence="2 3">12-1054</strain>
    </source>
</reference>
<dbReference type="EMBL" id="MCFI01000019">
    <property type="protein sequence ID" value="ORY77700.1"/>
    <property type="molecule type" value="Genomic_DNA"/>
</dbReference>
<organism evidence="2 3">
    <name type="scientific">Protomyces lactucae-debilis</name>
    <dbReference type="NCBI Taxonomy" id="2754530"/>
    <lineage>
        <taxon>Eukaryota</taxon>
        <taxon>Fungi</taxon>
        <taxon>Dikarya</taxon>
        <taxon>Ascomycota</taxon>
        <taxon>Taphrinomycotina</taxon>
        <taxon>Taphrinomycetes</taxon>
        <taxon>Taphrinales</taxon>
        <taxon>Protomycetaceae</taxon>
        <taxon>Protomyces</taxon>
    </lineage>
</organism>
<dbReference type="Proteomes" id="UP000193685">
    <property type="component" value="Unassembled WGS sequence"/>
</dbReference>
<protein>
    <recommendedName>
        <fullName evidence="4">RED-like N-terminal domain-containing protein</fullName>
    </recommendedName>
</protein>
<accession>A0A1Y2F1G9</accession>
<evidence type="ECO:0000313" key="2">
    <source>
        <dbReference type="EMBL" id="ORY77700.1"/>
    </source>
</evidence>
<evidence type="ECO:0000313" key="3">
    <source>
        <dbReference type="Proteomes" id="UP000193685"/>
    </source>
</evidence>
<gene>
    <name evidence="2" type="ORF">BCR37DRAFT_394790</name>
</gene>
<sequence length="403" mass="43749">MKQDDFRHLVNQAGQAHPNKPHRTSKSTSAVRAGLLPRTVAKHSASRENPFGTAGDASFKKPAQGPSSKNPRYNVVRHAEASTPEEIVKLKLALEAKEITYEEYVDRVARVNISGDLVEAGKARGLDRQLLARVKAGEDVLASPSVTSAEETVLQNEDPKKIEDPVDEEAALEAAFDETLMSTQKQEAATTDAGPLKHRDALLLKLRQRAPESANNAAVTMASKPSKFRSITVGPTTEVIEKDGQKIKIVRDASGKVIKRLVKKVQKTKSQKPAAMEKVVDSEKQKPTAPAEVTVAILPPADDEDIFADAGEYDPFAIDPNAPIKPIKGKLFADIQEEIIDASPVTAANFLEQNKDRLMDAQALTAKQPSSNSAKDITEEKRIQAGFGLVLDADAYDGGPQRW</sequence>
<feature type="region of interest" description="Disordered" evidence="1">
    <location>
        <begin position="1"/>
        <end position="73"/>
    </location>
</feature>
<evidence type="ECO:0008006" key="4">
    <source>
        <dbReference type="Google" id="ProtNLM"/>
    </source>
</evidence>
<dbReference type="GeneID" id="63788119"/>
<comment type="caution">
    <text evidence="2">The sequence shown here is derived from an EMBL/GenBank/DDBJ whole genome shotgun (WGS) entry which is preliminary data.</text>
</comment>
<dbReference type="RefSeq" id="XP_040723085.1">
    <property type="nucleotide sequence ID" value="XM_040871520.1"/>
</dbReference>
<keyword evidence="3" id="KW-1185">Reference proteome</keyword>
<proteinExistence type="predicted"/>
<evidence type="ECO:0000256" key="1">
    <source>
        <dbReference type="SAM" id="MobiDB-lite"/>
    </source>
</evidence>
<name>A0A1Y2F1G9_PROLT</name>
<dbReference type="OrthoDB" id="3366823at2759"/>
<dbReference type="AlphaFoldDB" id="A0A1Y2F1G9"/>
<dbReference type="STRING" id="56484.A0A1Y2F1G9"/>